<dbReference type="InterPro" id="IPR017871">
    <property type="entry name" value="ABC_transporter-like_CS"/>
</dbReference>
<dbReference type="FunFam" id="3.40.50.300:FF:000392">
    <property type="entry name" value="Zinc import ATP-binding protein ZnuC"/>
    <property type="match status" value="1"/>
</dbReference>
<keyword evidence="3" id="KW-0547">Nucleotide-binding</keyword>
<gene>
    <name evidence="11" type="ORF">DES39_2101</name>
</gene>
<dbReference type="RefSeq" id="WP_121145892.1">
    <property type="nucleotide sequence ID" value="NZ_RBWY01000005.1"/>
</dbReference>
<dbReference type="PANTHER" id="PTHR42734">
    <property type="entry name" value="METAL TRANSPORT SYSTEM ATP-BINDING PROTEIN TM_0124-RELATED"/>
    <property type="match status" value="1"/>
</dbReference>
<proteinExistence type="predicted"/>
<evidence type="ECO:0000256" key="2">
    <source>
        <dbReference type="ARBA" id="ARBA00022475"/>
    </source>
</evidence>
<evidence type="ECO:0000256" key="8">
    <source>
        <dbReference type="ARBA" id="ARBA00023065"/>
    </source>
</evidence>
<evidence type="ECO:0000256" key="7">
    <source>
        <dbReference type="ARBA" id="ARBA00022967"/>
    </source>
</evidence>
<dbReference type="Gene3D" id="3.40.50.300">
    <property type="entry name" value="P-loop containing nucleotide triphosphate hydrolases"/>
    <property type="match status" value="1"/>
</dbReference>
<comment type="caution">
    <text evidence="11">The sequence shown here is derived from an EMBL/GenBank/DDBJ whole genome shotgun (WGS) entry which is preliminary data.</text>
</comment>
<keyword evidence="9" id="KW-0472">Membrane</keyword>
<accession>A0A495RAN8</accession>
<dbReference type="InterPro" id="IPR003593">
    <property type="entry name" value="AAA+_ATPase"/>
</dbReference>
<dbReference type="InterPro" id="IPR050153">
    <property type="entry name" value="Metal_Ion_Import_ABC"/>
</dbReference>
<dbReference type="PROSITE" id="PS00211">
    <property type="entry name" value="ABC_TRANSPORTER_1"/>
    <property type="match status" value="1"/>
</dbReference>
<keyword evidence="1" id="KW-0813">Transport</keyword>
<feature type="domain" description="ABC transporter" evidence="10">
    <location>
        <begin position="5"/>
        <end position="220"/>
    </location>
</feature>
<dbReference type="PROSITE" id="PS50893">
    <property type="entry name" value="ABC_TRANSPORTER_2"/>
    <property type="match status" value="1"/>
</dbReference>
<name>A0A495RAN8_9GAMM</name>
<dbReference type="GO" id="GO:0016887">
    <property type="term" value="F:ATP hydrolysis activity"/>
    <property type="evidence" value="ECO:0007669"/>
    <property type="project" value="InterPro"/>
</dbReference>
<keyword evidence="7" id="KW-1278">Translocase</keyword>
<evidence type="ECO:0000256" key="6">
    <source>
        <dbReference type="ARBA" id="ARBA00022906"/>
    </source>
</evidence>
<keyword evidence="4" id="KW-0862">Zinc</keyword>
<protein>
    <submittedName>
        <fullName evidence="11">Zinc transport system ATP-binding protein</fullName>
    </submittedName>
</protein>
<dbReference type="GO" id="GO:0006829">
    <property type="term" value="P:zinc ion transport"/>
    <property type="evidence" value="ECO:0007669"/>
    <property type="project" value="UniProtKB-KW"/>
</dbReference>
<evidence type="ECO:0000259" key="10">
    <source>
        <dbReference type="PROSITE" id="PS50893"/>
    </source>
</evidence>
<keyword evidence="8" id="KW-0406">Ion transport</keyword>
<evidence type="ECO:0000256" key="4">
    <source>
        <dbReference type="ARBA" id="ARBA00022833"/>
    </source>
</evidence>
<dbReference type="Proteomes" id="UP000278542">
    <property type="component" value="Unassembled WGS sequence"/>
</dbReference>
<dbReference type="PANTHER" id="PTHR42734:SF9">
    <property type="entry name" value="ZINC IMPORT ATP-BINDING PROTEIN ZNUC"/>
    <property type="match status" value="1"/>
</dbReference>
<dbReference type="GO" id="GO:0005524">
    <property type="term" value="F:ATP binding"/>
    <property type="evidence" value="ECO:0007669"/>
    <property type="project" value="UniProtKB-KW"/>
</dbReference>
<sequence length="257" mass="28541">MQPLVSAQNIFVEFNQQNVLENVSFSIEMGKIITLLGPNGAGKSTLVKLVLGLLQPSRGSIIRKANLTIGYVPQKLKLDPTLPLTVKRFIKLNSHIVDDEIVNILHQVNGEKLINKTMHQLSGGEMQRVLLAQALIKKPELLILDEPTQGVDINGQVSLYNLIANAKHRFNCAVLMVSHDLHLVMAKTDEVICLNKHICCVGAPSQISSDPEFIALFGQNTANQLAVYKHHHIHQPASKHRYQGRIQLPKFGKTDHV</sequence>
<evidence type="ECO:0000256" key="9">
    <source>
        <dbReference type="ARBA" id="ARBA00023136"/>
    </source>
</evidence>
<evidence type="ECO:0000256" key="1">
    <source>
        <dbReference type="ARBA" id="ARBA00022448"/>
    </source>
</evidence>
<evidence type="ECO:0000313" key="12">
    <source>
        <dbReference type="Proteomes" id="UP000278542"/>
    </source>
</evidence>
<keyword evidence="6" id="KW-0864">Zinc transport</keyword>
<organism evidence="11 12">
    <name type="scientific">Orbus hercynius</name>
    <dbReference type="NCBI Taxonomy" id="593135"/>
    <lineage>
        <taxon>Bacteria</taxon>
        <taxon>Pseudomonadati</taxon>
        <taxon>Pseudomonadota</taxon>
        <taxon>Gammaproteobacteria</taxon>
        <taxon>Orbales</taxon>
        <taxon>Orbaceae</taxon>
        <taxon>Orbus</taxon>
    </lineage>
</organism>
<dbReference type="SUPFAM" id="SSF52540">
    <property type="entry name" value="P-loop containing nucleoside triphosphate hydrolases"/>
    <property type="match status" value="1"/>
</dbReference>
<dbReference type="InterPro" id="IPR027417">
    <property type="entry name" value="P-loop_NTPase"/>
</dbReference>
<keyword evidence="5 11" id="KW-0067">ATP-binding</keyword>
<dbReference type="InterPro" id="IPR003439">
    <property type="entry name" value="ABC_transporter-like_ATP-bd"/>
</dbReference>
<dbReference type="EMBL" id="RBWY01000005">
    <property type="protein sequence ID" value="RKS84542.1"/>
    <property type="molecule type" value="Genomic_DNA"/>
</dbReference>
<keyword evidence="12" id="KW-1185">Reference proteome</keyword>
<dbReference type="GO" id="GO:0010043">
    <property type="term" value="P:response to zinc ion"/>
    <property type="evidence" value="ECO:0007669"/>
    <property type="project" value="TreeGrafter"/>
</dbReference>
<reference evidence="11 12" key="1">
    <citation type="submission" date="2018-10" db="EMBL/GenBank/DDBJ databases">
        <title>Genomic Encyclopedia of Type Strains, Phase IV (KMG-IV): sequencing the most valuable type-strain genomes for metagenomic binning, comparative biology and taxonomic classification.</title>
        <authorList>
            <person name="Goeker M."/>
        </authorList>
    </citation>
    <scope>NUCLEOTIDE SEQUENCE [LARGE SCALE GENOMIC DNA]</scope>
    <source>
        <strain evidence="11 12">DSM 22228</strain>
    </source>
</reference>
<dbReference type="SMART" id="SM00382">
    <property type="entry name" value="AAA"/>
    <property type="match status" value="1"/>
</dbReference>
<dbReference type="AlphaFoldDB" id="A0A495RAN8"/>
<evidence type="ECO:0000256" key="5">
    <source>
        <dbReference type="ARBA" id="ARBA00022840"/>
    </source>
</evidence>
<dbReference type="NCBIfam" id="NF007090">
    <property type="entry name" value="PRK09544.1"/>
    <property type="match status" value="1"/>
</dbReference>
<dbReference type="OrthoDB" id="9780942at2"/>
<keyword evidence="2" id="KW-1003">Cell membrane</keyword>
<evidence type="ECO:0000313" key="11">
    <source>
        <dbReference type="EMBL" id="RKS84542.1"/>
    </source>
</evidence>
<dbReference type="Pfam" id="PF00005">
    <property type="entry name" value="ABC_tran"/>
    <property type="match status" value="1"/>
</dbReference>
<evidence type="ECO:0000256" key="3">
    <source>
        <dbReference type="ARBA" id="ARBA00022741"/>
    </source>
</evidence>